<dbReference type="AlphaFoldDB" id="A0A1K1LH37"/>
<keyword evidence="2" id="KW-1185">Reference proteome</keyword>
<organism evidence="1 2">
    <name type="scientific">Desulfovibrio piger</name>
    <dbReference type="NCBI Taxonomy" id="901"/>
    <lineage>
        <taxon>Bacteria</taxon>
        <taxon>Pseudomonadati</taxon>
        <taxon>Thermodesulfobacteriota</taxon>
        <taxon>Desulfovibrionia</taxon>
        <taxon>Desulfovibrionales</taxon>
        <taxon>Desulfovibrionaceae</taxon>
        <taxon>Desulfovibrio</taxon>
    </lineage>
</organism>
<dbReference type="Proteomes" id="UP000186323">
    <property type="component" value="Chromosome I"/>
</dbReference>
<accession>A0A1K1LH37</accession>
<sequence>MLAGHRTSWAKYRHTVACATIYVRRLSLVKRKTRPAGGALLRLPGAARLTMTKRCILPASFSWSCCGTDL</sequence>
<dbReference type="EMBL" id="LT630450">
    <property type="protein sequence ID" value="SFV74008.1"/>
    <property type="molecule type" value="Genomic_DNA"/>
</dbReference>
<protein>
    <submittedName>
        <fullName evidence="1">Uncharacterized protein</fullName>
    </submittedName>
</protein>
<proteinExistence type="predicted"/>
<gene>
    <name evidence="1" type="ORF">DESPIGER_2186</name>
</gene>
<evidence type="ECO:0000313" key="1">
    <source>
        <dbReference type="EMBL" id="SFV74008.1"/>
    </source>
</evidence>
<name>A0A1K1LH37_9BACT</name>
<reference evidence="2" key="1">
    <citation type="submission" date="2016-10" db="EMBL/GenBank/DDBJ databases">
        <authorList>
            <person name="Wegmann U."/>
        </authorList>
    </citation>
    <scope>NUCLEOTIDE SEQUENCE [LARGE SCALE GENOMIC DNA]</scope>
</reference>
<dbReference type="KEGG" id="dpg:DESPIGER_2186"/>
<evidence type="ECO:0000313" key="2">
    <source>
        <dbReference type="Proteomes" id="UP000186323"/>
    </source>
</evidence>